<dbReference type="AlphaFoldDB" id="A0A974DJZ6"/>
<dbReference type="Proteomes" id="UP000694892">
    <property type="component" value="Chromosome 2S"/>
</dbReference>
<accession>A0A974DJZ6</accession>
<sequence>MTCLVTKVTRHPWLLRLPSIYCYFGRCHCVWSGVRPMEGHHEGRCGPFTCKLLVCLHCGNTADHPENTFPMVKHGSASNGFAFCQQSN</sequence>
<gene>
    <name evidence="1" type="ORF">XELAEV_18015220mg</name>
</gene>
<organism evidence="1 2">
    <name type="scientific">Xenopus laevis</name>
    <name type="common">African clawed frog</name>
    <dbReference type="NCBI Taxonomy" id="8355"/>
    <lineage>
        <taxon>Eukaryota</taxon>
        <taxon>Metazoa</taxon>
        <taxon>Chordata</taxon>
        <taxon>Craniata</taxon>
        <taxon>Vertebrata</taxon>
        <taxon>Euteleostomi</taxon>
        <taxon>Amphibia</taxon>
        <taxon>Batrachia</taxon>
        <taxon>Anura</taxon>
        <taxon>Pipoidea</taxon>
        <taxon>Pipidae</taxon>
        <taxon>Xenopodinae</taxon>
        <taxon>Xenopus</taxon>
        <taxon>Xenopus</taxon>
    </lineage>
</organism>
<name>A0A974DJZ6_XENLA</name>
<proteinExistence type="predicted"/>
<evidence type="ECO:0000313" key="2">
    <source>
        <dbReference type="Proteomes" id="UP000694892"/>
    </source>
</evidence>
<protein>
    <submittedName>
        <fullName evidence="1">Uncharacterized protein</fullName>
    </submittedName>
</protein>
<evidence type="ECO:0000313" key="1">
    <source>
        <dbReference type="EMBL" id="OCT92166.1"/>
    </source>
</evidence>
<reference evidence="2" key="1">
    <citation type="journal article" date="2016" name="Nature">
        <title>Genome evolution in the allotetraploid frog Xenopus laevis.</title>
        <authorList>
            <person name="Session A.M."/>
            <person name="Uno Y."/>
            <person name="Kwon T."/>
            <person name="Chapman J.A."/>
            <person name="Toyoda A."/>
            <person name="Takahashi S."/>
            <person name="Fukui A."/>
            <person name="Hikosaka A."/>
            <person name="Suzuki A."/>
            <person name="Kondo M."/>
            <person name="van Heeringen S.J."/>
            <person name="Quigley I."/>
            <person name="Heinz S."/>
            <person name="Ogino H."/>
            <person name="Ochi H."/>
            <person name="Hellsten U."/>
            <person name="Lyons J.B."/>
            <person name="Simakov O."/>
            <person name="Putnam N."/>
            <person name="Stites J."/>
            <person name="Kuroki Y."/>
            <person name="Tanaka T."/>
            <person name="Michiue T."/>
            <person name="Watanabe M."/>
            <person name="Bogdanovic O."/>
            <person name="Lister R."/>
            <person name="Georgiou G."/>
            <person name="Paranjpe S.S."/>
            <person name="van Kruijsbergen I."/>
            <person name="Shu S."/>
            <person name="Carlson J."/>
            <person name="Kinoshita T."/>
            <person name="Ohta Y."/>
            <person name="Mawaribuchi S."/>
            <person name="Jenkins J."/>
            <person name="Grimwood J."/>
            <person name="Schmutz J."/>
            <person name="Mitros T."/>
            <person name="Mozaffari S.V."/>
            <person name="Suzuki Y."/>
            <person name="Haramoto Y."/>
            <person name="Yamamoto T.S."/>
            <person name="Takagi C."/>
            <person name="Heald R."/>
            <person name="Miller K."/>
            <person name="Haudenschild C."/>
            <person name="Kitzman J."/>
            <person name="Nakayama T."/>
            <person name="Izutsu Y."/>
            <person name="Robert J."/>
            <person name="Fortriede J."/>
            <person name="Burns K."/>
            <person name="Lotay V."/>
            <person name="Karimi K."/>
            <person name="Yasuoka Y."/>
            <person name="Dichmann D.S."/>
            <person name="Flajnik M.F."/>
            <person name="Houston D.W."/>
            <person name="Shendure J."/>
            <person name="DuPasquier L."/>
            <person name="Vize P.D."/>
            <person name="Zorn A.M."/>
            <person name="Ito M."/>
            <person name="Marcotte E.M."/>
            <person name="Wallingford J.B."/>
            <person name="Ito Y."/>
            <person name="Asashima M."/>
            <person name="Ueno N."/>
            <person name="Matsuda Y."/>
            <person name="Veenstra G.J."/>
            <person name="Fujiyama A."/>
            <person name="Harland R.M."/>
            <person name="Taira M."/>
            <person name="Rokhsar D.S."/>
        </authorList>
    </citation>
    <scope>NUCLEOTIDE SEQUENCE [LARGE SCALE GENOMIC DNA]</scope>
    <source>
        <strain evidence="2">J</strain>
    </source>
</reference>
<dbReference type="EMBL" id="CM004469">
    <property type="protein sequence ID" value="OCT92166.1"/>
    <property type="molecule type" value="Genomic_DNA"/>
</dbReference>